<dbReference type="Pfam" id="PF08281">
    <property type="entry name" value="Sigma70_r4_2"/>
    <property type="match status" value="1"/>
</dbReference>
<sequence>MDMQPAVGRGLPVVSYEQIFEHYKDKIFSFAWKILRSTTDTEEAVQETFLKLYVNYERLDPAGSISSLIFTTTKNICIDMLRKRKTKLTLNHPMMKHEGWEDQAAEANRPEDALIRKEASEHLLLAIEKLPKAYRLMVYQRYVLDMSMEEIVEFNHVKMNTVKSRLKRGRDLLKKHLDKAKNDWP</sequence>
<comment type="caution">
    <text evidence="7">The sequence shown here is derived from an EMBL/GenBank/DDBJ whole genome shotgun (WGS) entry which is preliminary data.</text>
</comment>
<dbReference type="InterPro" id="IPR013324">
    <property type="entry name" value="RNA_pol_sigma_r3/r4-like"/>
</dbReference>
<evidence type="ECO:0000313" key="8">
    <source>
        <dbReference type="Proteomes" id="UP001595755"/>
    </source>
</evidence>
<keyword evidence="2" id="KW-0805">Transcription regulation</keyword>
<keyword evidence="8" id="KW-1185">Reference proteome</keyword>
<reference evidence="8" key="1">
    <citation type="journal article" date="2019" name="Int. J. Syst. Evol. Microbiol.">
        <title>The Global Catalogue of Microorganisms (GCM) 10K type strain sequencing project: providing services to taxonomists for standard genome sequencing and annotation.</title>
        <authorList>
            <consortium name="The Broad Institute Genomics Platform"/>
            <consortium name="The Broad Institute Genome Sequencing Center for Infectious Disease"/>
            <person name="Wu L."/>
            <person name="Ma J."/>
        </authorList>
    </citation>
    <scope>NUCLEOTIDE SEQUENCE [LARGE SCALE GENOMIC DNA]</scope>
    <source>
        <strain evidence="8">CGMCC 4.1641</strain>
    </source>
</reference>
<gene>
    <name evidence="7" type="ORF">ACFO1S_06550</name>
</gene>
<evidence type="ECO:0000256" key="4">
    <source>
        <dbReference type="ARBA" id="ARBA00023163"/>
    </source>
</evidence>
<evidence type="ECO:0000256" key="3">
    <source>
        <dbReference type="ARBA" id="ARBA00023082"/>
    </source>
</evidence>
<organism evidence="7 8">
    <name type="scientific">Cohnella boryungensis</name>
    <dbReference type="NCBI Taxonomy" id="768479"/>
    <lineage>
        <taxon>Bacteria</taxon>
        <taxon>Bacillati</taxon>
        <taxon>Bacillota</taxon>
        <taxon>Bacilli</taxon>
        <taxon>Bacillales</taxon>
        <taxon>Paenibacillaceae</taxon>
        <taxon>Cohnella</taxon>
    </lineage>
</organism>
<dbReference type="RefSeq" id="WP_204605373.1">
    <property type="nucleotide sequence ID" value="NZ_JBHSED010000007.1"/>
</dbReference>
<dbReference type="InterPro" id="IPR014284">
    <property type="entry name" value="RNA_pol_sigma-70_dom"/>
</dbReference>
<dbReference type="EMBL" id="JBHSED010000007">
    <property type="protein sequence ID" value="MFC4303106.1"/>
    <property type="molecule type" value="Genomic_DNA"/>
</dbReference>
<dbReference type="InterPro" id="IPR036388">
    <property type="entry name" value="WH-like_DNA-bd_sf"/>
</dbReference>
<dbReference type="InterPro" id="IPR013325">
    <property type="entry name" value="RNA_pol_sigma_r2"/>
</dbReference>
<evidence type="ECO:0000256" key="1">
    <source>
        <dbReference type="ARBA" id="ARBA00010641"/>
    </source>
</evidence>
<protein>
    <submittedName>
        <fullName evidence="7">RNA polymerase sigma factor</fullName>
    </submittedName>
</protein>
<evidence type="ECO:0000259" key="5">
    <source>
        <dbReference type="Pfam" id="PF04542"/>
    </source>
</evidence>
<comment type="similarity">
    <text evidence="1">Belongs to the sigma-70 factor family. ECF subfamily.</text>
</comment>
<dbReference type="NCBIfam" id="TIGR02937">
    <property type="entry name" value="sigma70-ECF"/>
    <property type="match status" value="1"/>
</dbReference>
<feature type="domain" description="RNA polymerase sigma-70 region 2" evidence="5">
    <location>
        <begin position="19"/>
        <end position="85"/>
    </location>
</feature>
<dbReference type="InterPro" id="IPR007627">
    <property type="entry name" value="RNA_pol_sigma70_r2"/>
</dbReference>
<proteinExistence type="inferred from homology"/>
<keyword evidence="3" id="KW-0731">Sigma factor</keyword>
<evidence type="ECO:0000313" key="7">
    <source>
        <dbReference type="EMBL" id="MFC4303106.1"/>
    </source>
</evidence>
<feature type="domain" description="RNA polymerase sigma factor 70 region 4 type 2" evidence="6">
    <location>
        <begin position="123"/>
        <end position="171"/>
    </location>
</feature>
<dbReference type="Proteomes" id="UP001595755">
    <property type="component" value="Unassembled WGS sequence"/>
</dbReference>
<evidence type="ECO:0000256" key="2">
    <source>
        <dbReference type="ARBA" id="ARBA00023015"/>
    </source>
</evidence>
<accession>A0ABV8S6E2</accession>
<dbReference type="PANTHER" id="PTHR43133">
    <property type="entry name" value="RNA POLYMERASE ECF-TYPE SIGMA FACTO"/>
    <property type="match status" value="1"/>
</dbReference>
<dbReference type="Gene3D" id="1.10.1740.10">
    <property type="match status" value="1"/>
</dbReference>
<keyword evidence="4" id="KW-0804">Transcription</keyword>
<dbReference type="SUPFAM" id="SSF88946">
    <property type="entry name" value="Sigma2 domain of RNA polymerase sigma factors"/>
    <property type="match status" value="1"/>
</dbReference>
<dbReference type="InterPro" id="IPR013249">
    <property type="entry name" value="RNA_pol_sigma70_r4_t2"/>
</dbReference>
<dbReference type="Gene3D" id="1.10.10.10">
    <property type="entry name" value="Winged helix-like DNA-binding domain superfamily/Winged helix DNA-binding domain"/>
    <property type="match status" value="1"/>
</dbReference>
<dbReference type="InterPro" id="IPR039425">
    <property type="entry name" value="RNA_pol_sigma-70-like"/>
</dbReference>
<dbReference type="PANTHER" id="PTHR43133:SF51">
    <property type="entry name" value="RNA POLYMERASE SIGMA FACTOR"/>
    <property type="match status" value="1"/>
</dbReference>
<evidence type="ECO:0000259" key="6">
    <source>
        <dbReference type="Pfam" id="PF08281"/>
    </source>
</evidence>
<dbReference type="SUPFAM" id="SSF88659">
    <property type="entry name" value="Sigma3 and sigma4 domains of RNA polymerase sigma factors"/>
    <property type="match status" value="1"/>
</dbReference>
<dbReference type="Pfam" id="PF04542">
    <property type="entry name" value="Sigma70_r2"/>
    <property type="match status" value="1"/>
</dbReference>
<name>A0ABV8S6E2_9BACL</name>